<reference evidence="6 7" key="1">
    <citation type="submission" date="2019-10" db="EMBL/GenBank/DDBJ databases">
        <title>Whole genome shotgun sequence of Acrocarpospora pleiomorpha NBRC 16267.</title>
        <authorList>
            <person name="Ichikawa N."/>
            <person name="Kimura A."/>
            <person name="Kitahashi Y."/>
            <person name="Komaki H."/>
            <person name="Oguchi A."/>
        </authorList>
    </citation>
    <scope>NUCLEOTIDE SEQUENCE [LARGE SCALE GENOMIC DNA]</scope>
    <source>
        <strain evidence="6 7">NBRC 16267</strain>
    </source>
</reference>
<dbReference type="Gene3D" id="2.130.10.10">
    <property type="entry name" value="YVTN repeat-like/Quinoprotein amine dehydrogenase"/>
    <property type="match status" value="4"/>
</dbReference>
<evidence type="ECO:0000256" key="3">
    <source>
        <dbReference type="PROSITE-ProRule" id="PRU00221"/>
    </source>
</evidence>
<feature type="repeat" description="WD" evidence="3">
    <location>
        <begin position="881"/>
        <end position="913"/>
    </location>
</feature>
<feature type="region of interest" description="Disordered" evidence="4">
    <location>
        <begin position="1260"/>
        <end position="1279"/>
    </location>
</feature>
<dbReference type="EMBL" id="BLAF01000021">
    <property type="protein sequence ID" value="GES21151.1"/>
    <property type="molecule type" value="Genomic_DNA"/>
</dbReference>
<feature type="repeat" description="WD" evidence="3">
    <location>
        <begin position="1199"/>
        <end position="1233"/>
    </location>
</feature>
<dbReference type="AlphaFoldDB" id="A0A5M3XNB7"/>
<feature type="region of interest" description="Disordered" evidence="4">
    <location>
        <begin position="961"/>
        <end position="980"/>
    </location>
</feature>
<evidence type="ECO:0000256" key="1">
    <source>
        <dbReference type="ARBA" id="ARBA00022574"/>
    </source>
</evidence>
<dbReference type="OrthoDB" id="414967at2"/>
<evidence type="ECO:0000313" key="7">
    <source>
        <dbReference type="Proteomes" id="UP000377595"/>
    </source>
</evidence>
<keyword evidence="1 3" id="KW-0853">WD repeat</keyword>
<keyword evidence="2" id="KW-0677">Repeat</keyword>
<dbReference type="PANTHER" id="PTHR19879:SF9">
    <property type="entry name" value="TRANSCRIPTION INITIATION FACTOR TFIID SUBUNIT 5"/>
    <property type="match status" value="1"/>
</dbReference>
<feature type="repeat" description="WD" evidence="3">
    <location>
        <begin position="750"/>
        <end position="791"/>
    </location>
</feature>
<keyword evidence="7" id="KW-1185">Reference proteome</keyword>
<feature type="repeat" description="WD" evidence="3">
    <location>
        <begin position="701"/>
        <end position="730"/>
    </location>
</feature>
<proteinExistence type="predicted"/>
<name>A0A5M3XNB7_9ACTN</name>
<dbReference type="SMART" id="SM00320">
    <property type="entry name" value="WD40"/>
    <property type="match status" value="14"/>
</dbReference>
<dbReference type="CDD" id="cd00200">
    <property type="entry name" value="WD40"/>
    <property type="match status" value="2"/>
</dbReference>
<dbReference type="InterPro" id="IPR036322">
    <property type="entry name" value="WD40_repeat_dom_sf"/>
</dbReference>
<evidence type="ECO:0000313" key="6">
    <source>
        <dbReference type="EMBL" id="GES21151.1"/>
    </source>
</evidence>
<feature type="repeat" description="WD" evidence="3">
    <location>
        <begin position="1155"/>
        <end position="1195"/>
    </location>
</feature>
<dbReference type="PROSITE" id="PS50082">
    <property type="entry name" value="WD_REPEATS_2"/>
    <property type="match status" value="10"/>
</dbReference>
<dbReference type="PROSITE" id="PS50294">
    <property type="entry name" value="WD_REPEATS_REGION"/>
    <property type="match status" value="5"/>
</dbReference>
<feature type="compositionally biased region" description="Low complexity" evidence="4">
    <location>
        <begin position="962"/>
        <end position="978"/>
    </location>
</feature>
<protein>
    <recommendedName>
        <fullName evidence="5">Novel STAND NTPase 1 domain-containing protein</fullName>
    </recommendedName>
</protein>
<feature type="repeat" description="WD" evidence="3">
    <location>
        <begin position="657"/>
        <end position="691"/>
    </location>
</feature>
<dbReference type="PANTHER" id="PTHR19879">
    <property type="entry name" value="TRANSCRIPTION INITIATION FACTOR TFIID"/>
    <property type="match status" value="1"/>
</dbReference>
<feature type="repeat" description="WD" evidence="3">
    <location>
        <begin position="795"/>
        <end position="828"/>
    </location>
</feature>
<sequence length="1279" mass="135948">MRMRANDVDLDTLNTIKTRPDFGAALRRLIPEGMTLRAIADDLMKRDIVNGRTKTAIDNWLKGISVPKSQALDVILDTYHVTDPELRTAWKNARQRASRWNPVPCPFPGFTSFAEADAELFMGRAKLTQELVTRITGLRAAGGGLIPVVGPSGSGKSSLLHAGLIPALGPSWTVTSHTPSEQLVAELARLPRAAGGKAYENLLLIIDQFEDVYATGIADPNRATLINRLSDMARDGAVIALGVRSDFLPHLFWPDAMLPLLNGPLFGMVPMNRDELREAIVEPARKAGRRIQPELITMLLDELAHPTNTEAGHEDGTLPLLSHALRMAWNRNPSPGEVTVTDYLAAGGLAGAVKDAADQAYDQLNADQQAVIRDLFLRMVHVTSEGPVVRRRLLLNEVPSYPGVTPDELKDALEEFVDQRFVTRDDKGMQISHDALIREWPRLRAWIDSDRIGLIIAQDLGVATQKWAQHDHASDALYQGVVLRGALEWAEARGHALTPLEREFLRASSRKERSRRRVLRSAVGLLTTLSIVATSAGWFAFRERNEAIAQGAQASHKGALAESQLMATRAGALYGTDLALAAQFSLVSRQIADTEAARSRVLDASAAPAVTRMVGPDGLTHAVALGRGLVAAGGEDGKIWLWDLAQPGRPVLIGTPIDNGTPNVTTLAFDPAKRYLASGSGDGTVRLWDLQDPAHPVAAGTAQTGSPVNSVAFGPRLLAAAGSDGQVRLWPRDRLDRPMTLRRPASGMPADATRVALNSVRFSPDGHTVAAVGEDGLVWRWDISGDQPAQVGSALGGPGTALWSVAFSKDGRMLAVGGTDDKIWLWDLTGPTPAPRREPLTGPTSWVYSVSFTPDGRGLIAGSADTHVYMWDLATRRIVAELPHPDVVTSVAQEVNGRLASGGADGVVRLWSLPGPVLTGSSPIFTLAFNPSGDSLAAASGDTNVRLWRTAKPGEPIRLWDPATAGSPAQGPAAQGPPLSDPHLVGTLAYSSTGWLAAGRDDGTVALWNANHPGDPVVPASDLTGIIDAVAFNAEGTVLAAGSRKGGVQLWDARDPANIRLLGKLEAPAGVMSLAFTPDGRTLAAASHQSILVWDVRDPAKPGAIAVVPSNSKYTFNHVAFSDDGRVMAAPLNHWVRLWDVTDPGSPRQFGKDLSIGPKGQVQAVAFGPDRLLAGAASDGTVPVWQVPAGGAPSTIAVLSGPSGTVFSVAFAPRGRALAAAGMDGTVRLYNLDFDAVTAYICAISGDPITVREWQEYVSDPSSPDAPGLAYNPPCGLGG</sequence>
<dbReference type="InterPro" id="IPR049052">
    <property type="entry name" value="nSTAND1"/>
</dbReference>
<evidence type="ECO:0000259" key="5">
    <source>
        <dbReference type="Pfam" id="PF20703"/>
    </source>
</evidence>
<feature type="domain" description="Novel STAND NTPase 1" evidence="5">
    <location>
        <begin position="106"/>
        <end position="474"/>
    </location>
</feature>
<dbReference type="InterPro" id="IPR020472">
    <property type="entry name" value="WD40_PAC1"/>
</dbReference>
<evidence type="ECO:0000256" key="2">
    <source>
        <dbReference type="ARBA" id="ARBA00022737"/>
    </source>
</evidence>
<comment type="caution">
    <text evidence="6">The sequence shown here is derived from an EMBL/GenBank/DDBJ whole genome shotgun (WGS) entry which is preliminary data.</text>
</comment>
<dbReference type="SUPFAM" id="SSF52540">
    <property type="entry name" value="P-loop containing nucleoside triphosphate hydrolases"/>
    <property type="match status" value="1"/>
</dbReference>
<organism evidence="6 7">
    <name type="scientific">Acrocarpospora pleiomorpha</name>
    <dbReference type="NCBI Taxonomy" id="90975"/>
    <lineage>
        <taxon>Bacteria</taxon>
        <taxon>Bacillati</taxon>
        <taxon>Actinomycetota</taxon>
        <taxon>Actinomycetes</taxon>
        <taxon>Streptosporangiales</taxon>
        <taxon>Streptosporangiaceae</taxon>
        <taxon>Acrocarpospora</taxon>
    </lineage>
</organism>
<feature type="repeat" description="WD" evidence="3">
    <location>
        <begin position="1020"/>
        <end position="1061"/>
    </location>
</feature>
<feature type="repeat" description="WD" evidence="3">
    <location>
        <begin position="840"/>
        <end position="881"/>
    </location>
</feature>
<feature type="repeat" description="WD" evidence="3">
    <location>
        <begin position="917"/>
        <end position="948"/>
    </location>
</feature>
<dbReference type="InterPro" id="IPR001680">
    <property type="entry name" value="WD40_rpt"/>
</dbReference>
<dbReference type="PROSITE" id="PS00678">
    <property type="entry name" value="WD_REPEATS_1"/>
    <property type="match status" value="2"/>
</dbReference>
<dbReference type="Pfam" id="PF20703">
    <property type="entry name" value="nSTAND1"/>
    <property type="match status" value="1"/>
</dbReference>
<gene>
    <name evidence="6" type="ORF">Aple_040470</name>
</gene>
<dbReference type="InterPro" id="IPR019775">
    <property type="entry name" value="WD40_repeat_CS"/>
</dbReference>
<dbReference type="Proteomes" id="UP000377595">
    <property type="component" value="Unassembled WGS sequence"/>
</dbReference>
<accession>A0A5M3XNB7</accession>
<dbReference type="PRINTS" id="PR00320">
    <property type="entry name" value="GPROTEINBRPT"/>
</dbReference>
<dbReference type="Pfam" id="PF00400">
    <property type="entry name" value="WD40"/>
    <property type="match status" value="10"/>
</dbReference>
<dbReference type="SUPFAM" id="SSF50978">
    <property type="entry name" value="WD40 repeat-like"/>
    <property type="match status" value="2"/>
</dbReference>
<dbReference type="InterPro" id="IPR015943">
    <property type="entry name" value="WD40/YVTN_repeat-like_dom_sf"/>
</dbReference>
<dbReference type="InterPro" id="IPR027417">
    <property type="entry name" value="P-loop_NTPase"/>
</dbReference>
<evidence type="ECO:0000256" key="4">
    <source>
        <dbReference type="SAM" id="MobiDB-lite"/>
    </source>
</evidence>